<reference evidence="1 2" key="1">
    <citation type="submission" date="2019-07" db="EMBL/GenBank/DDBJ databases">
        <title>Whole genome shotgun sequence of Skermanella aerolata NBRC 106429.</title>
        <authorList>
            <person name="Hosoyama A."/>
            <person name="Uohara A."/>
            <person name="Ohji S."/>
            <person name="Ichikawa N."/>
        </authorList>
    </citation>
    <scope>NUCLEOTIDE SEQUENCE [LARGE SCALE GENOMIC DNA]</scope>
    <source>
        <strain evidence="1 2">NBRC 106429</strain>
    </source>
</reference>
<sequence length="372" mass="40526">MEALSRIEVELRDAVPQDGAGLFMARIKGAVQEYYSQPDRVVVAREIRELYEATRLFLQGRPVTSPGADLPTLLSSLSDGAREIAEQFRPLPQADQLLSSDASVRKSSAEQITMSLVSGGCVRQTGKKRPQNRWHTELRAQVGPGGQGRPAEAVLVSSIAYAYSIATGKVPSRSWSDGDGRDGSWTPFESLVEEILVAIAIDDLVNSKELVRRHLEEKAEASAAEGVPEYMWCGQCQWHGPAGEVINGPDLLDETCPTCGSDDLWAPTMSAEDQSLLAALDEVTASETASVAARAGMGSGKRRVQQVRKRLGELMVEGSVANHVEPDAHNKNEMRRERGAWVRTARGTKELEAAERGLARARRMWASPMPPP</sequence>
<dbReference type="EMBL" id="BJYZ01000036">
    <property type="protein sequence ID" value="GEO42134.1"/>
    <property type="molecule type" value="Genomic_DNA"/>
</dbReference>
<name>A0A512E087_9PROT</name>
<dbReference type="AlphaFoldDB" id="A0A512E087"/>
<gene>
    <name evidence="1" type="ORF">SAE02_62820</name>
</gene>
<evidence type="ECO:0000313" key="1">
    <source>
        <dbReference type="EMBL" id="GEO42134.1"/>
    </source>
</evidence>
<accession>A0A512E087</accession>
<evidence type="ECO:0000313" key="2">
    <source>
        <dbReference type="Proteomes" id="UP000321523"/>
    </source>
</evidence>
<protein>
    <submittedName>
        <fullName evidence="1">Uncharacterized protein</fullName>
    </submittedName>
</protein>
<comment type="caution">
    <text evidence="1">The sequence shown here is derived from an EMBL/GenBank/DDBJ whole genome shotgun (WGS) entry which is preliminary data.</text>
</comment>
<organism evidence="1 2">
    <name type="scientific">Skermanella aerolata</name>
    <dbReference type="NCBI Taxonomy" id="393310"/>
    <lineage>
        <taxon>Bacteria</taxon>
        <taxon>Pseudomonadati</taxon>
        <taxon>Pseudomonadota</taxon>
        <taxon>Alphaproteobacteria</taxon>
        <taxon>Rhodospirillales</taxon>
        <taxon>Azospirillaceae</taxon>
        <taxon>Skermanella</taxon>
    </lineage>
</organism>
<keyword evidence="2" id="KW-1185">Reference proteome</keyword>
<dbReference type="Proteomes" id="UP000321523">
    <property type="component" value="Unassembled WGS sequence"/>
</dbReference>
<proteinExistence type="predicted"/>